<dbReference type="AlphaFoldDB" id="A0A5C5ZP59"/>
<dbReference type="EMBL" id="SJPN01000025">
    <property type="protein sequence ID" value="TWT89254.1"/>
    <property type="molecule type" value="Genomic_DNA"/>
</dbReference>
<protein>
    <submittedName>
        <fullName evidence="2">Uncharacterized protein</fullName>
    </submittedName>
</protein>
<feature type="transmembrane region" description="Helical" evidence="1">
    <location>
        <begin position="56"/>
        <end position="76"/>
    </location>
</feature>
<keyword evidence="1" id="KW-0472">Membrane</keyword>
<evidence type="ECO:0000256" key="1">
    <source>
        <dbReference type="SAM" id="Phobius"/>
    </source>
</evidence>
<gene>
    <name evidence="2" type="ORF">Pla52n_68510</name>
</gene>
<evidence type="ECO:0000313" key="3">
    <source>
        <dbReference type="Proteomes" id="UP000320176"/>
    </source>
</evidence>
<name>A0A5C5ZP59_9BACT</name>
<feature type="transmembrane region" description="Helical" evidence="1">
    <location>
        <begin position="25"/>
        <end position="44"/>
    </location>
</feature>
<proteinExistence type="predicted"/>
<keyword evidence="1" id="KW-1133">Transmembrane helix</keyword>
<keyword evidence="3" id="KW-1185">Reference proteome</keyword>
<sequence>MAGWPLFVYPDSAMLRRSLAGCRSHSLFGFVAAVPTLLACRYFARRSGWGSRLAEAVCWGISYVAFYGAGSAVLYAKYEIGS</sequence>
<organism evidence="2 3">
    <name type="scientific">Stieleria varia</name>
    <dbReference type="NCBI Taxonomy" id="2528005"/>
    <lineage>
        <taxon>Bacteria</taxon>
        <taxon>Pseudomonadati</taxon>
        <taxon>Planctomycetota</taxon>
        <taxon>Planctomycetia</taxon>
        <taxon>Pirellulales</taxon>
        <taxon>Pirellulaceae</taxon>
        <taxon>Stieleria</taxon>
    </lineage>
</organism>
<reference evidence="2 3" key="1">
    <citation type="submission" date="2019-02" db="EMBL/GenBank/DDBJ databases">
        <title>Deep-cultivation of Planctomycetes and their phenomic and genomic characterization uncovers novel biology.</title>
        <authorList>
            <person name="Wiegand S."/>
            <person name="Jogler M."/>
            <person name="Boedeker C."/>
            <person name="Pinto D."/>
            <person name="Vollmers J."/>
            <person name="Rivas-Marin E."/>
            <person name="Kohn T."/>
            <person name="Peeters S.H."/>
            <person name="Heuer A."/>
            <person name="Rast P."/>
            <person name="Oberbeckmann S."/>
            <person name="Bunk B."/>
            <person name="Jeske O."/>
            <person name="Meyerdierks A."/>
            <person name="Storesund J.E."/>
            <person name="Kallscheuer N."/>
            <person name="Luecker S."/>
            <person name="Lage O.M."/>
            <person name="Pohl T."/>
            <person name="Merkel B.J."/>
            <person name="Hornburger P."/>
            <person name="Mueller R.-W."/>
            <person name="Bruemmer F."/>
            <person name="Labrenz M."/>
            <person name="Spormann A.M."/>
            <person name="Op Den Camp H."/>
            <person name="Overmann J."/>
            <person name="Amann R."/>
            <person name="Jetten M.S.M."/>
            <person name="Mascher T."/>
            <person name="Medema M.H."/>
            <person name="Devos D.P."/>
            <person name="Kaster A.-K."/>
            <person name="Ovreas L."/>
            <person name="Rohde M."/>
            <person name="Galperin M.Y."/>
            <person name="Jogler C."/>
        </authorList>
    </citation>
    <scope>NUCLEOTIDE SEQUENCE [LARGE SCALE GENOMIC DNA]</scope>
    <source>
        <strain evidence="2 3">Pla52n</strain>
    </source>
</reference>
<evidence type="ECO:0000313" key="2">
    <source>
        <dbReference type="EMBL" id="TWT89254.1"/>
    </source>
</evidence>
<comment type="caution">
    <text evidence="2">The sequence shown here is derived from an EMBL/GenBank/DDBJ whole genome shotgun (WGS) entry which is preliminary data.</text>
</comment>
<keyword evidence="1" id="KW-0812">Transmembrane</keyword>
<dbReference type="Proteomes" id="UP000320176">
    <property type="component" value="Unassembled WGS sequence"/>
</dbReference>
<accession>A0A5C5ZP59</accession>